<dbReference type="SUPFAM" id="SSF54593">
    <property type="entry name" value="Glyoxalase/Bleomycin resistance protein/Dihydroxybiphenyl dioxygenase"/>
    <property type="match status" value="1"/>
</dbReference>
<dbReference type="InterPro" id="IPR037523">
    <property type="entry name" value="VOC_core"/>
</dbReference>
<dbReference type="PROSITE" id="PS51819">
    <property type="entry name" value="VOC"/>
    <property type="match status" value="2"/>
</dbReference>
<proteinExistence type="predicted"/>
<protein>
    <recommendedName>
        <fullName evidence="1">VOC domain-containing protein</fullName>
    </recommendedName>
</protein>
<dbReference type="InterPro" id="IPR029068">
    <property type="entry name" value="Glyas_Bleomycin-R_OHBP_Dase"/>
</dbReference>
<accession>A0A1I2EZ06</accession>
<feature type="domain" description="VOC" evidence="1">
    <location>
        <begin position="137"/>
        <end position="254"/>
    </location>
</feature>
<gene>
    <name evidence="2" type="ORF">SAMN05216251_10775</name>
</gene>
<dbReference type="PANTHER" id="PTHR33993">
    <property type="entry name" value="GLYOXALASE-RELATED"/>
    <property type="match status" value="1"/>
</dbReference>
<dbReference type="RefSeq" id="WP_093713755.1">
    <property type="nucleotide sequence ID" value="NZ_FONG01000007.1"/>
</dbReference>
<evidence type="ECO:0000259" key="1">
    <source>
        <dbReference type="PROSITE" id="PS51819"/>
    </source>
</evidence>
<dbReference type="AlphaFoldDB" id="A0A1I2EZ06"/>
<dbReference type="Pfam" id="PF18029">
    <property type="entry name" value="Glyoxalase_6"/>
    <property type="match status" value="1"/>
</dbReference>
<evidence type="ECO:0000313" key="3">
    <source>
        <dbReference type="Proteomes" id="UP000199323"/>
    </source>
</evidence>
<dbReference type="CDD" id="cd07247">
    <property type="entry name" value="SgaA_N_like"/>
    <property type="match status" value="2"/>
</dbReference>
<dbReference type="STRING" id="380248.SAMN05216251_10775"/>
<evidence type="ECO:0000313" key="2">
    <source>
        <dbReference type="EMBL" id="SFE98332.1"/>
    </source>
</evidence>
<dbReference type="Gene3D" id="3.10.180.10">
    <property type="entry name" value="2,3-Dihydroxybiphenyl 1,2-Dioxygenase, domain 1"/>
    <property type="match status" value="2"/>
</dbReference>
<dbReference type="InterPro" id="IPR052164">
    <property type="entry name" value="Anthracycline_SecMetBiosynth"/>
</dbReference>
<dbReference type="Pfam" id="PF00903">
    <property type="entry name" value="Glyoxalase"/>
    <property type="match status" value="1"/>
</dbReference>
<feature type="domain" description="VOC" evidence="1">
    <location>
        <begin position="10"/>
        <end position="123"/>
    </location>
</feature>
<dbReference type="InterPro" id="IPR041581">
    <property type="entry name" value="Glyoxalase_6"/>
</dbReference>
<organism evidence="2 3">
    <name type="scientific">Actinacidiphila alni</name>
    <dbReference type="NCBI Taxonomy" id="380248"/>
    <lineage>
        <taxon>Bacteria</taxon>
        <taxon>Bacillati</taxon>
        <taxon>Actinomycetota</taxon>
        <taxon>Actinomycetes</taxon>
        <taxon>Kitasatosporales</taxon>
        <taxon>Streptomycetaceae</taxon>
        <taxon>Actinacidiphila</taxon>
    </lineage>
</organism>
<dbReference type="PANTHER" id="PTHR33993:SF10">
    <property type="entry name" value="CONSERVED PROTEIN"/>
    <property type="match status" value="1"/>
</dbReference>
<dbReference type="InterPro" id="IPR004360">
    <property type="entry name" value="Glyas_Fos-R_dOase_dom"/>
</dbReference>
<keyword evidence="3" id="KW-1185">Reference proteome</keyword>
<dbReference type="EMBL" id="FONG01000007">
    <property type="protein sequence ID" value="SFE98332.1"/>
    <property type="molecule type" value="Genomic_DNA"/>
</dbReference>
<name>A0A1I2EZ06_9ACTN</name>
<dbReference type="Proteomes" id="UP000199323">
    <property type="component" value="Unassembled WGS sequence"/>
</dbReference>
<sequence>MLTTDSILGSPTWIDIAATDTVAAAGFYGAVFGWTFHPAGPDAGSYGTLQKDGKIVAALGPLVDEGATPAWTVYFETPDVNATAKAVAEAGGTVRAEPFDAQEAARMAALTDPAGAEFALFQPRALKGLEETSKYDTLGWVELQTPDTAAALAFYRGLFGWRAADTKVGDAAYAFISTAEGDQGATAFGGITAAPEGVGPRWVPYFDVEDADATLGKVREAGGSVLVPTVDVPGIGKIAWFADLSGATFAVLQPA</sequence>
<reference evidence="2 3" key="1">
    <citation type="submission" date="2016-10" db="EMBL/GenBank/DDBJ databases">
        <authorList>
            <person name="de Groot N.N."/>
        </authorList>
    </citation>
    <scope>NUCLEOTIDE SEQUENCE [LARGE SCALE GENOMIC DNA]</scope>
    <source>
        <strain evidence="2 3">CGMCC 4.3510</strain>
    </source>
</reference>
<dbReference type="OrthoDB" id="9793039at2"/>